<dbReference type="CDD" id="cd17388">
    <property type="entry name" value="MFS_TetA"/>
    <property type="match status" value="1"/>
</dbReference>
<gene>
    <name evidence="10" type="primary">tetA</name>
    <name evidence="10" type="ORF">Pla100_02720</name>
</gene>
<dbReference type="InterPro" id="IPR011701">
    <property type="entry name" value="MFS"/>
</dbReference>
<evidence type="ECO:0000256" key="7">
    <source>
        <dbReference type="ARBA" id="ARBA00023136"/>
    </source>
</evidence>
<accession>A0A5C6AWE1</accession>
<feature type="transmembrane region" description="Helical" evidence="8">
    <location>
        <begin position="157"/>
        <end position="177"/>
    </location>
</feature>
<comment type="subcellular location">
    <subcellularLocation>
        <location evidence="2">Membrane</location>
        <topology evidence="2">Multi-pass membrane protein</topology>
    </subcellularLocation>
</comment>
<dbReference type="PANTHER" id="PTHR23504:SF15">
    <property type="entry name" value="MAJOR FACILITATOR SUPERFAMILY (MFS) PROFILE DOMAIN-CONTAINING PROTEIN"/>
    <property type="match status" value="1"/>
</dbReference>
<evidence type="ECO:0000256" key="5">
    <source>
        <dbReference type="ARBA" id="ARBA00022692"/>
    </source>
</evidence>
<evidence type="ECO:0000256" key="3">
    <source>
        <dbReference type="ARBA" id="ARBA00007520"/>
    </source>
</evidence>
<comment type="function">
    <text evidence="1">Resistance to tetracycline by an active tetracycline efflux. This is an energy-dependent process that decreases the accumulation of the antibiotic in whole cells. This protein functions as a metal-tetracycline/H(+) antiporter.</text>
</comment>
<evidence type="ECO:0000256" key="6">
    <source>
        <dbReference type="ARBA" id="ARBA00022989"/>
    </source>
</evidence>
<keyword evidence="7 8" id="KW-0472">Membrane</keyword>
<proteinExistence type="inferred from homology"/>
<feature type="transmembrane region" description="Helical" evidence="8">
    <location>
        <begin position="337"/>
        <end position="359"/>
    </location>
</feature>
<evidence type="ECO:0000256" key="1">
    <source>
        <dbReference type="ARBA" id="ARBA00003279"/>
    </source>
</evidence>
<sequence>MAFILLTLLIDILAIGIIVPVLPALVKEFVGGDESLAGWYFGVIAASYSLMQFFFAPILGALSDRFGRRPVLLASLFGLGIDFIITALAPTIAWLFLARLIAGIMGASISTCNAYIADISTDENRARNFGLVGVTFGLGFIIGPALGGFLGDFNLRWPFFAAACLSLVNWLYGYFILPESLPPEKRSAFQLQSINPLGSVRRLRKYPMVAGLAVAFVFSSLAQRGLENVWILSMEFRFGWNEFTNGMILALVGLMAMIVQGGLVRPTIRRFGERNIAIFATAVSVLSFLGYGLATAGWMIPCIIVVGSLSGLAGPAIQSLVTGTVDPTEQGRIQGSLTSLISLTNIAAPLIFTTGLFSYFTSERVSFKYFGEPFAGAPFVFGSFLLMLSLSALVVVLRRHPRAVKEG</sequence>
<feature type="transmembrane region" description="Helical" evidence="8">
    <location>
        <begin position="71"/>
        <end position="90"/>
    </location>
</feature>
<feature type="domain" description="Major facilitator superfamily (MFS) profile" evidence="9">
    <location>
        <begin position="1"/>
        <end position="400"/>
    </location>
</feature>
<keyword evidence="5 8" id="KW-0812">Transmembrane</keyword>
<comment type="caution">
    <text evidence="10">The sequence shown here is derived from an EMBL/GenBank/DDBJ whole genome shotgun (WGS) entry which is preliminary data.</text>
</comment>
<dbReference type="GO" id="GO:0016020">
    <property type="term" value="C:membrane"/>
    <property type="evidence" value="ECO:0007669"/>
    <property type="project" value="UniProtKB-SubCell"/>
</dbReference>
<dbReference type="PRINTS" id="PR01035">
    <property type="entry name" value="TCRTETA"/>
</dbReference>
<dbReference type="Pfam" id="PF07690">
    <property type="entry name" value="MFS_1"/>
    <property type="match status" value="1"/>
</dbReference>
<feature type="transmembrane region" description="Helical" evidence="8">
    <location>
        <begin position="96"/>
        <end position="117"/>
    </location>
</feature>
<organism evidence="10 11">
    <name type="scientific">Neorhodopirellula pilleata</name>
    <dbReference type="NCBI Taxonomy" id="2714738"/>
    <lineage>
        <taxon>Bacteria</taxon>
        <taxon>Pseudomonadati</taxon>
        <taxon>Planctomycetota</taxon>
        <taxon>Planctomycetia</taxon>
        <taxon>Pirellulales</taxon>
        <taxon>Pirellulaceae</taxon>
        <taxon>Neorhodopirellula</taxon>
    </lineage>
</organism>
<dbReference type="SUPFAM" id="SSF103473">
    <property type="entry name" value="MFS general substrate transporter"/>
    <property type="match status" value="1"/>
</dbReference>
<dbReference type="InterPro" id="IPR020846">
    <property type="entry name" value="MFS_dom"/>
</dbReference>
<evidence type="ECO:0000313" key="11">
    <source>
        <dbReference type="Proteomes" id="UP000316213"/>
    </source>
</evidence>
<reference evidence="10 11" key="1">
    <citation type="submission" date="2019-02" db="EMBL/GenBank/DDBJ databases">
        <title>Deep-cultivation of Planctomycetes and their phenomic and genomic characterization uncovers novel biology.</title>
        <authorList>
            <person name="Wiegand S."/>
            <person name="Jogler M."/>
            <person name="Boedeker C."/>
            <person name="Pinto D."/>
            <person name="Vollmers J."/>
            <person name="Rivas-Marin E."/>
            <person name="Kohn T."/>
            <person name="Peeters S.H."/>
            <person name="Heuer A."/>
            <person name="Rast P."/>
            <person name="Oberbeckmann S."/>
            <person name="Bunk B."/>
            <person name="Jeske O."/>
            <person name="Meyerdierks A."/>
            <person name="Storesund J.E."/>
            <person name="Kallscheuer N."/>
            <person name="Luecker S."/>
            <person name="Lage O.M."/>
            <person name="Pohl T."/>
            <person name="Merkel B.J."/>
            <person name="Hornburger P."/>
            <person name="Mueller R.-W."/>
            <person name="Bruemmer F."/>
            <person name="Labrenz M."/>
            <person name="Spormann A.M."/>
            <person name="Op Den Camp H."/>
            <person name="Overmann J."/>
            <person name="Amann R."/>
            <person name="Jetten M.S.M."/>
            <person name="Mascher T."/>
            <person name="Medema M.H."/>
            <person name="Devos D.P."/>
            <person name="Kaster A.-K."/>
            <person name="Ovreas L."/>
            <person name="Rohde M."/>
            <person name="Galperin M.Y."/>
            <person name="Jogler C."/>
        </authorList>
    </citation>
    <scope>NUCLEOTIDE SEQUENCE [LARGE SCALE GENOMIC DNA]</scope>
    <source>
        <strain evidence="10 11">Pla100</strain>
    </source>
</reference>
<dbReference type="InterPro" id="IPR036259">
    <property type="entry name" value="MFS_trans_sf"/>
</dbReference>
<evidence type="ECO:0000313" key="10">
    <source>
        <dbReference type="EMBL" id="TWU03352.1"/>
    </source>
</evidence>
<dbReference type="InterPro" id="IPR005829">
    <property type="entry name" value="Sugar_transporter_CS"/>
</dbReference>
<dbReference type="PROSITE" id="PS00216">
    <property type="entry name" value="SUGAR_TRANSPORT_1"/>
    <property type="match status" value="1"/>
</dbReference>
<comment type="similarity">
    <text evidence="3">Belongs to the major facilitator superfamily. TCR/Tet family.</text>
</comment>
<dbReference type="Gene3D" id="1.20.1250.20">
    <property type="entry name" value="MFS general substrate transporter like domains"/>
    <property type="match status" value="1"/>
</dbReference>
<dbReference type="PANTHER" id="PTHR23504">
    <property type="entry name" value="MAJOR FACILITATOR SUPERFAMILY DOMAIN-CONTAINING PROTEIN 10"/>
    <property type="match status" value="1"/>
</dbReference>
<feature type="transmembrane region" description="Helical" evidence="8">
    <location>
        <begin position="206"/>
        <end position="226"/>
    </location>
</feature>
<feature type="transmembrane region" description="Helical" evidence="8">
    <location>
        <begin position="129"/>
        <end position="151"/>
    </location>
</feature>
<name>A0A5C6AWE1_9BACT</name>
<keyword evidence="4" id="KW-0813">Transport</keyword>
<dbReference type="AlphaFoldDB" id="A0A5C6AWE1"/>
<dbReference type="EMBL" id="SJPM01000001">
    <property type="protein sequence ID" value="TWU03352.1"/>
    <property type="molecule type" value="Genomic_DNA"/>
</dbReference>
<evidence type="ECO:0000256" key="2">
    <source>
        <dbReference type="ARBA" id="ARBA00004141"/>
    </source>
</evidence>
<protein>
    <submittedName>
        <fullName evidence="10">Tetracycline resistance protein, class C</fullName>
    </submittedName>
</protein>
<feature type="transmembrane region" description="Helical" evidence="8">
    <location>
        <begin position="246"/>
        <end position="264"/>
    </location>
</feature>
<dbReference type="GO" id="GO:0022857">
    <property type="term" value="F:transmembrane transporter activity"/>
    <property type="evidence" value="ECO:0007669"/>
    <property type="project" value="InterPro"/>
</dbReference>
<feature type="transmembrane region" description="Helical" evidence="8">
    <location>
        <begin position="276"/>
        <end position="292"/>
    </location>
</feature>
<evidence type="ECO:0000259" key="9">
    <source>
        <dbReference type="PROSITE" id="PS50850"/>
    </source>
</evidence>
<evidence type="ECO:0000256" key="8">
    <source>
        <dbReference type="SAM" id="Phobius"/>
    </source>
</evidence>
<evidence type="ECO:0000256" key="4">
    <source>
        <dbReference type="ARBA" id="ARBA00022448"/>
    </source>
</evidence>
<keyword evidence="6 8" id="KW-1133">Transmembrane helix</keyword>
<feature type="transmembrane region" description="Helical" evidence="8">
    <location>
        <begin position="379"/>
        <end position="397"/>
    </location>
</feature>
<dbReference type="InterPro" id="IPR001958">
    <property type="entry name" value="Tet-R_TetA/multi-R_MdtG-like"/>
</dbReference>
<dbReference type="PROSITE" id="PS50850">
    <property type="entry name" value="MFS"/>
    <property type="match status" value="1"/>
</dbReference>
<dbReference type="Proteomes" id="UP000316213">
    <property type="component" value="Unassembled WGS sequence"/>
</dbReference>
<feature type="transmembrane region" description="Helical" evidence="8">
    <location>
        <begin position="39"/>
        <end position="59"/>
    </location>
</feature>
<keyword evidence="11" id="KW-1185">Reference proteome</keyword>
<feature type="transmembrane region" description="Helical" evidence="8">
    <location>
        <begin position="298"/>
        <end position="317"/>
    </location>
</feature>